<evidence type="ECO:0008006" key="3">
    <source>
        <dbReference type="Google" id="ProtNLM"/>
    </source>
</evidence>
<accession>A0A1I6XZV9</accession>
<gene>
    <name evidence="1" type="ORF">SAMN05216474_0560</name>
</gene>
<evidence type="ECO:0000313" key="1">
    <source>
        <dbReference type="EMBL" id="SFT43687.1"/>
    </source>
</evidence>
<organism evidence="1 2">
    <name type="scientific">Lishizhenia tianjinensis</name>
    <dbReference type="NCBI Taxonomy" id="477690"/>
    <lineage>
        <taxon>Bacteria</taxon>
        <taxon>Pseudomonadati</taxon>
        <taxon>Bacteroidota</taxon>
        <taxon>Flavobacteriia</taxon>
        <taxon>Flavobacteriales</taxon>
        <taxon>Crocinitomicaceae</taxon>
        <taxon>Lishizhenia</taxon>
    </lineage>
</organism>
<dbReference type="OrthoDB" id="67652at2"/>
<protein>
    <recommendedName>
        <fullName evidence="3">Pentapeptide repeat-containing protein</fullName>
    </recommendedName>
</protein>
<dbReference type="AlphaFoldDB" id="A0A1I6XZV9"/>
<dbReference type="EMBL" id="FPAS01000001">
    <property type="protein sequence ID" value="SFT43687.1"/>
    <property type="molecule type" value="Genomic_DNA"/>
</dbReference>
<dbReference type="RefSeq" id="WP_090246079.1">
    <property type="nucleotide sequence ID" value="NZ_FPAS01000001.1"/>
</dbReference>
<name>A0A1I6XZV9_9FLAO</name>
<dbReference type="Gene3D" id="2.160.20.80">
    <property type="entry name" value="E3 ubiquitin-protein ligase SopA"/>
    <property type="match status" value="1"/>
</dbReference>
<evidence type="ECO:0000313" key="2">
    <source>
        <dbReference type="Proteomes" id="UP000236454"/>
    </source>
</evidence>
<dbReference type="Proteomes" id="UP000236454">
    <property type="component" value="Unassembled WGS sequence"/>
</dbReference>
<proteinExistence type="predicted"/>
<reference evidence="1 2" key="1">
    <citation type="submission" date="2016-10" db="EMBL/GenBank/DDBJ databases">
        <authorList>
            <person name="de Groot N.N."/>
        </authorList>
    </citation>
    <scope>NUCLEOTIDE SEQUENCE [LARGE SCALE GENOMIC DNA]</scope>
    <source>
        <strain evidence="1 2">CGMCC 1.7005</strain>
    </source>
</reference>
<sequence length="232" mass="27086">MKTVEKNAKWTKIINNQKFENINFEDLTVHSKRIENCVFLKVDFKQSTLGATTIYKNCKFIKCNFSGKHTSLGNPADYINCEFEDCKFEGKRIFLGSIFKNCKLSGKMKNNLLINEKRFLKKTFKFDNCDLTETEFENITFNGNRFFKACNLPRTSIRVFKNDNDELINYAVNQIATLDEETKNSLSILLHKKLRTGFNPFIIDTPFLNGFLEKKGMLEFEKIVKEFEIINS</sequence>
<dbReference type="STRING" id="477690.SAMN05216474_0560"/>
<keyword evidence="2" id="KW-1185">Reference proteome</keyword>
<dbReference type="SUPFAM" id="SSF141571">
    <property type="entry name" value="Pentapeptide repeat-like"/>
    <property type="match status" value="1"/>
</dbReference>